<evidence type="ECO:0000313" key="10">
    <source>
        <dbReference type="EMBL" id="KAJ1642871.1"/>
    </source>
</evidence>
<dbReference type="GO" id="GO:0008615">
    <property type="term" value="P:pyridoxine biosynthetic process"/>
    <property type="evidence" value="ECO:0007669"/>
    <property type="project" value="TreeGrafter"/>
</dbReference>
<organism evidence="10 11">
    <name type="scientific">Coemansia asiatica</name>
    <dbReference type="NCBI Taxonomy" id="1052880"/>
    <lineage>
        <taxon>Eukaryota</taxon>
        <taxon>Fungi</taxon>
        <taxon>Fungi incertae sedis</taxon>
        <taxon>Zoopagomycota</taxon>
        <taxon>Kickxellomycotina</taxon>
        <taxon>Kickxellomycetes</taxon>
        <taxon>Kickxellales</taxon>
        <taxon>Kickxellaceae</taxon>
        <taxon>Coemansia</taxon>
    </lineage>
</organism>
<evidence type="ECO:0000256" key="1">
    <source>
        <dbReference type="ARBA" id="ARBA00004737"/>
    </source>
</evidence>
<comment type="pathway">
    <text evidence="1">Cofactor biosynthesis; pyridoxal 5'-phosphate biosynthesis.</text>
</comment>
<comment type="caution">
    <text evidence="10">The sequence shown here is derived from an EMBL/GenBank/DDBJ whole genome shotgun (WGS) entry which is preliminary data.</text>
</comment>
<dbReference type="SUPFAM" id="SSF51366">
    <property type="entry name" value="Ribulose-phoshate binding barrel"/>
    <property type="match status" value="1"/>
</dbReference>
<dbReference type="PANTHER" id="PTHR31829:SF0">
    <property type="entry name" value="PYRIDOXAL 5'-PHOSPHATE SYNTHASE SUBUNIT SNZ1-RELATED"/>
    <property type="match status" value="1"/>
</dbReference>
<keyword evidence="6" id="KW-0704">Schiff base</keyword>
<dbReference type="GO" id="GO:0042823">
    <property type="term" value="P:pyridoxal phosphate biosynthetic process"/>
    <property type="evidence" value="ECO:0007669"/>
    <property type="project" value="InterPro"/>
</dbReference>
<evidence type="ECO:0000313" key="11">
    <source>
        <dbReference type="Proteomes" id="UP001145021"/>
    </source>
</evidence>
<dbReference type="Gene3D" id="3.20.20.70">
    <property type="entry name" value="Aldolase class I"/>
    <property type="match status" value="1"/>
</dbReference>
<dbReference type="InterPro" id="IPR011060">
    <property type="entry name" value="RibuloseP-bd_barrel"/>
</dbReference>
<name>A0A9W7XHG2_9FUNG</name>
<evidence type="ECO:0000256" key="2">
    <source>
        <dbReference type="ARBA" id="ARBA00007281"/>
    </source>
</evidence>
<gene>
    <name evidence="10" type="ORF">LPJ64_005313</name>
</gene>
<dbReference type="AlphaFoldDB" id="A0A9W7XHG2"/>
<keyword evidence="11" id="KW-1185">Reference proteome</keyword>
<dbReference type="GO" id="GO:0036381">
    <property type="term" value="F:pyridoxal 5'-phosphate synthase (glutamine hydrolysing) activity"/>
    <property type="evidence" value="ECO:0007669"/>
    <property type="project" value="UniProtKB-EC"/>
</dbReference>
<evidence type="ECO:0000256" key="4">
    <source>
        <dbReference type="ARBA" id="ARBA00022898"/>
    </source>
</evidence>
<dbReference type="PANTHER" id="PTHR31829">
    <property type="entry name" value="PYRIDOXAL 5'-PHOSPHATE SYNTHASE SUBUNIT SNZ1-RELATED"/>
    <property type="match status" value="1"/>
</dbReference>
<dbReference type="InterPro" id="IPR001852">
    <property type="entry name" value="PdxS/SNZ"/>
</dbReference>
<keyword evidence="5" id="KW-0456">Lyase</keyword>
<comment type="similarity">
    <text evidence="2 8">Belongs to the PdxS/SNZ family.</text>
</comment>
<proteinExistence type="inferred from homology"/>
<evidence type="ECO:0000256" key="5">
    <source>
        <dbReference type="ARBA" id="ARBA00023239"/>
    </source>
</evidence>
<dbReference type="EC" id="4.3.3.6" evidence="3"/>
<dbReference type="Proteomes" id="UP001145021">
    <property type="component" value="Unassembled WGS sequence"/>
</dbReference>
<comment type="catalytic activity">
    <reaction evidence="7">
        <text>aldehydo-D-ribose 5-phosphate + D-glyceraldehyde 3-phosphate + L-glutamine = pyridoxal 5'-phosphate + L-glutamate + phosphate + 3 H2O + H(+)</text>
        <dbReference type="Rhea" id="RHEA:31507"/>
        <dbReference type="ChEBI" id="CHEBI:15377"/>
        <dbReference type="ChEBI" id="CHEBI:15378"/>
        <dbReference type="ChEBI" id="CHEBI:29985"/>
        <dbReference type="ChEBI" id="CHEBI:43474"/>
        <dbReference type="ChEBI" id="CHEBI:58273"/>
        <dbReference type="ChEBI" id="CHEBI:58359"/>
        <dbReference type="ChEBI" id="CHEBI:59776"/>
        <dbReference type="ChEBI" id="CHEBI:597326"/>
        <dbReference type="EC" id="4.3.3.6"/>
    </reaction>
</comment>
<dbReference type="InterPro" id="IPR013785">
    <property type="entry name" value="Aldolase_TIM"/>
</dbReference>
<evidence type="ECO:0000256" key="3">
    <source>
        <dbReference type="ARBA" id="ARBA00012084"/>
    </source>
</evidence>
<reference evidence="10" key="1">
    <citation type="submission" date="2022-07" db="EMBL/GenBank/DDBJ databases">
        <title>Phylogenomic reconstructions and comparative analyses of Kickxellomycotina fungi.</title>
        <authorList>
            <person name="Reynolds N.K."/>
            <person name="Stajich J.E."/>
            <person name="Barry K."/>
            <person name="Grigoriev I.V."/>
            <person name="Crous P."/>
            <person name="Smith M.E."/>
        </authorList>
    </citation>
    <scope>NUCLEOTIDE SEQUENCE</scope>
    <source>
        <strain evidence="10">NBRC 105413</strain>
    </source>
</reference>
<dbReference type="GO" id="GO:0006520">
    <property type="term" value="P:amino acid metabolic process"/>
    <property type="evidence" value="ECO:0007669"/>
    <property type="project" value="TreeGrafter"/>
</dbReference>
<evidence type="ECO:0000259" key="9">
    <source>
        <dbReference type="Pfam" id="PF01680"/>
    </source>
</evidence>
<accession>A0A9W7XHG2</accession>
<keyword evidence="4" id="KW-0663">Pyridoxal phosphate</keyword>
<evidence type="ECO:0000256" key="8">
    <source>
        <dbReference type="PROSITE-ProRule" id="PRU00481"/>
    </source>
</evidence>
<sequence>MDLINKLVDGSVVVDTKLPGQAKIAQMAGAKAILVVGDDKKDDWKSSHNVARPLQKHDFVKFVDAVAIPVIGMIRIGHEMEAKVMERAGANMIDESKRLDTFSEEVGIDKTKFVTPFVCDIKDIQGALKRIKEGAALLRTDSSEDSSGDCQKTIAILHEIRETIEDIKGFTDNEVKEYAENKEVDEDLVFKIKKLGHLPVPLFAAGGIATPADVAQVRLIGCDGVFIETRVFRGLDPEQRVSALVQACKEYTNAKLIAELSIYFRPEPK</sequence>
<feature type="domain" description="PdxS/SNZ N-terminal" evidence="9">
    <location>
        <begin position="6"/>
        <end position="205"/>
    </location>
</feature>
<dbReference type="Pfam" id="PF01680">
    <property type="entry name" value="SOR_SNZ"/>
    <property type="match status" value="1"/>
</dbReference>
<protein>
    <recommendedName>
        <fullName evidence="3">pyridoxal 5'-phosphate synthase (glutamine hydrolyzing)</fullName>
        <ecNumber evidence="3">4.3.3.6</ecNumber>
    </recommendedName>
</protein>
<evidence type="ECO:0000256" key="6">
    <source>
        <dbReference type="ARBA" id="ARBA00023270"/>
    </source>
</evidence>
<dbReference type="EMBL" id="JANBOH010000326">
    <property type="protein sequence ID" value="KAJ1642871.1"/>
    <property type="molecule type" value="Genomic_DNA"/>
</dbReference>
<dbReference type="PROSITE" id="PS51129">
    <property type="entry name" value="PDXS_SNZ_2"/>
    <property type="match status" value="1"/>
</dbReference>
<dbReference type="InterPro" id="IPR033755">
    <property type="entry name" value="PdxS/SNZ_N"/>
</dbReference>
<evidence type="ECO:0000256" key="7">
    <source>
        <dbReference type="ARBA" id="ARBA00047992"/>
    </source>
</evidence>